<feature type="compositionally biased region" description="Acidic residues" evidence="5">
    <location>
        <begin position="1108"/>
        <end position="1120"/>
    </location>
</feature>
<evidence type="ECO:0000313" key="7">
    <source>
        <dbReference type="EMBL" id="JAT69767.1"/>
    </source>
</evidence>
<dbReference type="PANTHER" id="PTHR23335:SF1">
    <property type="entry name" value="CALMODULIN-BINDING TRANSCRIPTION ACTIVATOR, ISOFORM F"/>
    <property type="match status" value="1"/>
</dbReference>
<dbReference type="AlphaFoldDB" id="A0A1D1ZSF6"/>
<evidence type="ECO:0000256" key="3">
    <source>
        <dbReference type="ARBA" id="ARBA00023242"/>
    </source>
</evidence>
<feature type="coiled-coil region" evidence="4">
    <location>
        <begin position="826"/>
        <end position="910"/>
    </location>
</feature>
<protein>
    <recommendedName>
        <fullName evidence="6">CG-1 domain-containing protein</fullName>
    </recommendedName>
</protein>
<evidence type="ECO:0000256" key="5">
    <source>
        <dbReference type="SAM" id="MobiDB-lite"/>
    </source>
</evidence>
<feature type="region of interest" description="Disordered" evidence="5">
    <location>
        <begin position="458"/>
        <end position="480"/>
    </location>
</feature>
<dbReference type="GO" id="GO:0003690">
    <property type="term" value="F:double-stranded DNA binding"/>
    <property type="evidence" value="ECO:0007669"/>
    <property type="project" value="TreeGrafter"/>
</dbReference>
<feature type="compositionally biased region" description="Basic and acidic residues" evidence="5">
    <location>
        <begin position="973"/>
        <end position="990"/>
    </location>
</feature>
<dbReference type="GO" id="GO:0003712">
    <property type="term" value="F:transcription coregulator activity"/>
    <property type="evidence" value="ECO:0007669"/>
    <property type="project" value="TreeGrafter"/>
</dbReference>
<keyword evidence="2" id="KW-0804">Transcription</keyword>
<dbReference type="InterPro" id="IPR005559">
    <property type="entry name" value="CG-1_dom"/>
</dbReference>
<feature type="compositionally biased region" description="Low complexity" evidence="5">
    <location>
        <begin position="94"/>
        <end position="104"/>
    </location>
</feature>
<organism evidence="7">
    <name type="scientific">Auxenochlorella protothecoides</name>
    <name type="common">Green microalga</name>
    <name type="synonym">Chlorella protothecoides</name>
    <dbReference type="NCBI Taxonomy" id="3075"/>
    <lineage>
        <taxon>Eukaryota</taxon>
        <taxon>Viridiplantae</taxon>
        <taxon>Chlorophyta</taxon>
        <taxon>core chlorophytes</taxon>
        <taxon>Trebouxiophyceae</taxon>
        <taxon>Chlorellales</taxon>
        <taxon>Chlorellaceae</taxon>
        <taxon>Auxenochlorella</taxon>
    </lineage>
</organism>
<dbReference type="EMBL" id="GDKF01008855">
    <property type="protein sequence ID" value="JAT69767.1"/>
    <property type="molecule type" value="Transcribed_RNA"/>
</dbReference>
<feature type="compositionally biased region" description="Low complexity" evidence="5">
    <location>
        <begin position="733"/>
        <end position="745"/>
    </location>
</feature>
<feature type="region of interest" description="Disordered" evidence="5">
    <location>
        <begin position="733"/>
        <end position="793"/>
    </location>
</feature>
<accession>A0A1D1ZSF6</accession>
<feature type="non-terminal residue" evidence="7">
    <location>
        <position position="1"/>
    </location>
</feature>
<dbReference type="GO" id="GO:0006357">
    <property type="term" value="P:regulation of transcription by RNA polymerase II"/>
    <property type="evidence" value="ECO:0007669"/>
    <property type="project" value="TreeGrafter"/>
</dbReference>
<feature type="region of interest" description="Disordered" evidence="5">
    <location>
        <begin position="507"/>
        <end position="528"/>
    </location>
</feature>
<proteinExistence type="predicted"/>
<dbReference type="PROSITE" id="PS51437">
    <property type="entry name" value="CG_1"/>
    <property type="match status" value="1"/>
</dbReference>
<feature type="compositionally biased region" description="Basic and acidic residues" evidence="5">
    <location>
        <begin position="763"/>
        <end position="781"/>
    </location>
</feature>
<evidence type="ECO:0000259" key="6">
    <source>
        <dbReference type="PROSITE" id="PS51437"/>
    </source>
</evidence>
<gene>
    <name evidence="7" type="ORF">g.26095</name>
</gene>
<dbReference type="SMART" id="SM01076">
    <property type="entry name" value="CG-1"/>
    <property type="match status" value="1"/>
</dbReference>
<feature type="non-terminal residue" evidence="7">
    <location>
        <position position="1136"/>
    </location>
</feature>
<sequence>SPTGFPVHMVLGGGPRPGPHVHEIWPPGLVWWSTRWNGHELWGAMMDPHSPPYYSTSGGEHTLHLVVEAGGFSFPQGSPGTPCKFGTPSYSLPSGGASSPSRNSSAPNFGVFIGGPRQLPLMSGPAQPLPVDDAGLPEEVREIVAKARSSWLKNSEVFQILQHATSGLLPLSTSPPELPPGGTLFLIDRSSCRTFRKDQHQWRKKPDNKTVRETHEKLKVGTTERLNCYYAHADQQDQLQRRCYWLLEQQYEYAVLVHYLNAPSTRTQRSVGGGLPAPDAAGAGDAPAPQRPQRANRGQNSRYAHLGFDQGSGSLGADGTPRASTTTGSDLDYEPAASGGYDVDDDAPNGGIPGSARHAPGSVAWLAAQHRPASPPGTASRLPRFPSDVSFGLGLMPEPSSAAGASLAAGVRRDAGSVQGSLPPSLAEQWAEHSRRGGAAPPLEELVGHAGGLLRAQRLHSSQQQQGQGVPGAFSPRGEAAQVAWPAPGATFDDLLSQHYAAALQRAQRADPDWEGEEGEGGARAGAAQPSAGLLMISRGLAGQGTGSFTSPPRGLHPQVSFTASEADLARSLFPQLSLGLEGVEGSGASVTGPGGGGVGVQPSTGSFTAANGGGLDGFLASPQRLHSRRTSSGVARLMDTWHAAAGFEHPLREHLDVALGAGSGDELAGVEARRGAPGSPASRHTAAAGIAFLGGVGAGGGGGFVSSPKPFSGAAGAATPEAIAASAHTLEPSPATGAAATSAPSPTPPLFVGGVEAGARPLADRGEARRGEGAAADARRRLQPTALPPLDPGARAAAAAAATHDLRAAKLEPVRAARRLDGAAAAAAAAAERRLQSELEEAVREAEAALEELQAEAGGELEALQAKLEAAEDTASKLLRQLAATTASRDSAAAAASRASAELEALRARGAESAAAAASLAAAAREHEGELSGVHAALQAARAELAGATAALARARAGQEAAEAAAAGAGSDARRAEAEAREEGAARKRVETAHATALLEVMELTAAADGAAAERQGLARELAAARCEGEDLAGRLAQADAEKSALEGELLLLRARMLRVLDNAGLPLSDRDEEARLRAAVAAAAGAPGGVSGPAPGAAHAPPASSSDEEDSSGEEGEEDTRTIAAVRPGALRHR</sequence>
<feature type="region of interest" description="Disordered" evidence="5">
    <location>
        <begin position="967"/>
        <end position="990"/>
    </location>
</feature>
<feature type="region of interest" description="Disordered" evidence="5">
    <location>
        <begin position="1087"/>
        <end position="1136"/>
    </location>
</feature>
<dbReference type="GO" id="GO:0005634">
    <property type="term" value="C:nucleus"/>
    <property type="evidence" value="ECO:0007669"/>
    <property type="project" value="UniProtKB-SubCell"/>
</dbReference>
<feature type="region of interest" description="Disordered" evidence="5">
    <location>
        <begin position="85"/>
        <end position="104"/>
    </location>
</feature>
<dbReference type="PANTHER" id="PTHR23335">
    <property type="entry name" value="CALMODULIN-BINDING TRANSCRIPTION ACTIVATOR CAMTA"/>
    <property type="match status" value="1"/>
</dbReference>
<reference evidence="7" key="1">
    <citation type="submission" date="2015-08" db="EMBL/GenBank/DDBJ databases">
        <authorList>
            <person name="Babu N.S."/>
            <person name="Beckwith C.J."/>
            <person name="Beseler K.G."/>
            <person name="Brison A."/>
            <person name="Carone J.V."/>
            <person name="Caskin T.P."/>
            <person name="Diamond M."/>
            <person name="Durham M.E."/>
            <person name="Foxe J.M."/>
            <person name="Go M."/>
            <person name="Henderson B.A."/>
            <person name="Jones I.B."/>
            <person name="McGettigan J.A."/>
            <person name="Micheletti S.J."/>
            <person name="Nasrallah M.E."/>
            <person name="Ortiz D."/>
            <person name="Piller C.R."/>
            <person name="Privatt S.R."/>
            <person name="Schneider S.L."/>
            <person name="Sharp S."/>
            <person name="Smith T.C."/>
            <person name="Stanton J.D."/>
            <person name="Ullery H.E."/>
            <person name="Wilson R.J."/>
            <person name="Serrano M.G."/>
            <person name="Buck G."/>
            <person name="Lee V."/>
            <person name="Wang Y."/>
            <person name="Carvalho R."/>
            <person name="Voegtly L."/>
            <person name="Shi R."/>
            <person name="Duckworth R."/>
            <person name="Johnson A."/>
            <person name="Loviza R."/>
            <person name="Walstead R."/>
            <person name="Shah Z."/>
            <person name="Kiflezghi M."/>
            <person name="Wade K."/>
            <person name="Ball S.L."/>
            <person name="Bradley K.W."/>
            <person name="Asai D.J."/>
            <person name="Bowman C.A."/>
            <person name="Russell D.A."/>
            <person name="Pope W.H."/>
            <person name="Jacobs-Sera D."/>
            <person name="Hendrix R.W."/>
            <person name="Hatfull G.F."/>
        </authorList>
    </citation>
    <scope>NUCLEOTIDE SEQUENCE</scope>
</reference>
<feature type="compositionally biased region" description="Low complexity" evidence="5">
    <location>
        <begin position="276"/>
        <end position="295"/>
    </location>
</feature>
<evidence type="ECO:0000256" key="4">
    <source>
        <dbReference type="SAM" id="Coils"/>
    </source>
</evidence>
<keyword evidence="4" id="KW-0175">Coiled coil</keyword>
<name>A0A1D1ZSF6_AUXPR</name>
<evidence type="ECO:0000256" key="1">
    <source>
        <dbReference type="ARBA" id="ARBA00004123"/>
    </source>
</evidence>
<comment type="subcellular location">
    <subcellularLocation>
        <location evidence="1">Nucleus</location>
    </subcellularLocation>
</comment>
<evidence type="ECO:0000256" key="2">
    <source>
        <dbReference type="ARBA" id="ARBA00023163"/>
    </source>
</evidence>
<keyword evidence="3" id="KW-0539">Nucleus</keyword>
<feature type="compositionally biased region" description="Low complexity" evidence="5">
    <location>
        <begin position="1094"/>
        <end position="1107"/>
    </location>
</feature>
<feature type="region of interest" description="Disordered" evidence="5">
    <location>
        <begin position="266"/>
        <end position="352"/>
    </location>
</feature>
<feature type="domain" description="CG-1" evidence="6">
    <location>
        <begin position="140"/>
        <end position="268"/>
    </location>
</feature>
<dbReference type="Pfam" id="PF03859">
    <property type="entry name" value="CG-1"/>
    <property type="match status" value="1"/>
</dbReference>